<dbReference type="Gene3D" id="3.40.50.300">
    <property type="entry name" value="P-loop containing nucleotide triphosphate hydrolases"/>
    <property type="match status" value="1"/>
</dbReference>
<dbReference type="GO" id="GO:0140663">
    <property type="term" value="F:ATP-dependent FeS chaperone activity"/>
    <property type="evidence" value="ECO:0007669"/>
    <property type="project" value="InterPro"/>
</dbReference>
<dbReference type="GO" id="GO:0046872">
    <property type="term" value="F:metal ion binding"/>
    <property type="evidence" value="ECO:0007669"/>
    <property type="project" value="UniProtKB-KW"/>
</dbReference>
<evidence type="ECO:0000256" key="1">
    <source>
        <dbReference type="ARBA" id="ARBA00022723"/>
    </source>
</evidence>
<dbReference type="GO" id="GO:0005524">
    <property type="term" value="F:ATP binding"/>
    <property type="evidence" value="ECO:0007669"/>
    <property type="project" value="UniProtKB-KW"/>
</dbReference>
<gene>
    <name evidence="7" type="ORF">ENL47_08880</name>
    <name evidence="6" type="ORF">ENM84_07400</name>
</gene>
<name>A0A7C5TKR5_9CREN</name>
<dbReference type="PANTHER" id="PTHR23264">
    <property type="entry name" value="NUCLEOTIDE-BINDING PROTEIN NBP35 YEAST -RELATED"/>
    <property type="match status" value="1"/>
</dbReference>
<dbReference type="Pfam" id="PF10609">
    <property type="entry name" value="ParA"/>
    <property type="match status" value="1"/>
</dbReference>
<sequence length="261" mass="29381">MYQDYRIFAISSRLSTLKLIIPVIGPKGGVGKSTISSMVSLGLSDKSIATGLLDLDITNPTLHIILGIDVKSIKLEEVNGIKPLKLTENLEFISPSFFTEDKALPLRGKDIVNVIRELLAIVNWNSIVLVIDTPPGFSDEVLELLFLIYNVNPYILRPLLVTNQSILSLVSIKRILHLIRKEITPLGIICNMCNNDDYIQDISRIYNIDNLGYIPFINDIEKIIGDSKALLKYSTSYLNILINKILNIIRLRDVNEDIYNK</sequence>
<dbReference type="SUPFAM" id="SSF52540">
    <property type="entry name" value="P-loop containing nucleoside triphosphate hydrolases"/>
    <property type="match status" value="1"/>
</dbReference>
<dbReference type="InterPro" id="IPR027417">
    <property type="entry name" value="P-loop_NTPase"/>
</dbReference>
<protein>
    <submittedName>
        <fullName evidence="6">ATP-binding protein</fullName>
    </submittedName>
</protein>
<reference evidence="6" key="1">
    <citation type="journal article" date="2020" name="mSystems">
        <title>Genome- and Community-Level Interaction Insights into Carbon Utilization and Element Cycling Functions of Hydrothermarchaeota in Hydrothermal Sediment.</title>
        <authorList>
            <person name="Zhou Z."/>
            <person name="Liu Y."/>
            <person name="Xu W."/>
            <person name="Pan J."/>
            <person name="Luo Z.H."/>
            <person name="Li M."/>
        </authorList>
    </citation>
    <scope>NUCLEOTIDE SEQUENCE [LARGE SCALE GENOMIC DNA]</scope>
    <source>
        <strain evidence="7">SpSt-1</strain>
        <strain evidence="6">SpSt-1121</strain>
    </source>
</reference>
<organism evidence="6">
    <name type="scientific">Ignisphaera aggregans</name>
    <dbReference type="NCBI Taxonomy" id="334771"/>
    <lineage>
        <taxon>Archaea</taxon>
        <taxon>Thermoproteota</taxon>
        <taxon>Thermoprotei</taxon>
        <taxon>Desulfurococcales</taxon>
        <taxon>Desulfurococcaceae</taxon>
        <taxon>Ignisphaera</taxon>
    </lineage>
</organism>
<evidence type="ECO:0000256" key="2">
    <source>
        <dbReference type="ARBA" id="ARBA00022741"/>
    </source>
</evidence>
<evidence type="ECO:0000256" key="5">
    <source>
        <dbReference type="ARBA" id="ARBA00023014"/>
    </source>
</evidence>
<dbReference type="AlphaFoldDB" id="A0A7C5TKR5"/>
<keyword evidence="5" id="KW-0411">Iron-sulfur</keyword>
<dbReference type="PANTHER" id="PTHR23264:SF19">
    <property type="entry name" value="CYTOSOLIC FE-S CLUSTER ASSEMBLY FACTOR NUBP2"/>
    <property type="match status" value="1"/>
</dbReference>
<dbReference type="GO" id="GO:0016226">
    <property type="term" value="P:iron-sulfur cluster assembly"/>
    <property type="evidence" value="ECO:0007669"/>
    <property type="project" value="InterPro"/>
</dbReference>
<dbReference type="EMBL" id="DRZI01000319">
    <property type="protein sequence ID" value="HHP82473.1"/>
    <property type="molecule type" value="Genomic_DNA"/>
</dbReference>
<keyword evidence="3 6" id="KW-0067">ATP-binding</keyword>
<dbReference type="InterPro" id="IPR033756">
    <property type="entry name" value="YlxH/NBP35"/>
</dbReference>
<dbReference type="GO" id="GO:0005829">
    <property type="term" value="C:cytosol"/>
    <property type="evidence" value="ECO:0007669"/>
    <property type="project" value="TreeGrafter"/>
</dbReference>
<comment type="caution">
    <text evidence="6">The sequence shown here is derived from an EMBL/GenBank/DDBJ whole genome shotgun (WGS) entry which is preliminary data.</text>
</comment>
<evidence type="ECO:0000313" key="6">
    <source>
        <dbReference type="EMBL" id="HHP82473.1"/>
    </source>
</evidence>
<evidence type="ECO:0000256" key="3">
    <source>
        <dbReference type="ARBA" id="ARBA00022840"/>
    </source>
</evidence>
<dbReference type="GO" id="GO:0051536">
    <property type="term" value="F:iron-sulfur cluster binding"/>
    <property type="evidence" value="ECO:0007669"/>
    <property type="project" value="UniProtKB-KW"/>
</dbReference>
<keyword evidence="2" id="KW-0547">Nucleotide-binding</keyword>
<proteinExistence type="predicted"/>
<evidence type="ECO:0000313" key="7">
    <source>
        <dbReference type="EMBL" id="HHR96889.1"/>
    </source>
</evidence>
<evidence type="ECO:0000256" key="4">
    <source>
        <dbReference type="ARBA" id="ARBA00023004"/>
    </source>
</evidence>
<accession>A0A7C5TKR5</accession>
<dbReference type="EMBL" id="DRUB01000176">
    <property type="protein sequence ID" value="HHR96889.1"/>
    <property type="molecule type" value="Genomic_DNA"/>
</dbReference>
<keyword evidence="1" id="KW-0479">Metal-binding</keyword>
<dbReference type="InterPro" id="IPR019591">
    <property type="entry name" value="Mrp/NBP35_ATP-bd"/>
</dbReference>
<keyword evidence="4" id="KW-0408">Iron</keyword>